<comment type="similarity">
    <text evidence="1 2">Belongs to the UPF0102 family.</text>
</comment>
<reference evidence="4 5" key="1">
    <citation type="submission" date="2019-02" db="EMBL/GenBank/DDBJ databases">
        <title>Genomic Encyclopedia of Type Strains, Phase IV (KMG-IV): sequencing the most valuable type-strain genomes for metagenomic binning, comparative biology and taxonomic classification.</title>
        <authorList>
            <person name="Goeker M."/>
        </authorList>
    </citation>
    <scope>NUCLEOTIDE SEQUENCE [LARGE SCALE GENOMIC DNA]</scope>
    <source>
        <strain evidence="4 5">K24</strain>
    </source>
</reference>
<dbReference type="InterPro" id="IPR003509">
    <property type="entry name" value="UPF0102_YraN-like"/>
</dbReference>
<name>A0A4Q7NKY4_9BURK</name>
<dbReference type="AlphaFoldDB" id="A0A4Q7NKY4"/>
<keyword evidence="4" id="KW-0378">Hydrolase</keyword>
<feature type="region of interest" description="Disordered" evidence="3">
    <location>
        <begin position="15"/>
        <end position="53"/>
    </location>
</feature>
<dbReference type="GO" id="GO:0004519">
    <property type="term" value="F:endonuclease activity"/>
    <property type="evidence" value="ECO:0007669"/>
    <property type="project" value="UniProtKB-KW"/>
</dbReference>
<evidence type="ECO:0000313" key="4">
    <source>
        <dbReference type="EMBL" id="RZS85771.1"/>
    </source>
</evidence>
<dbReference type="EMBL" id="SGXC01000001">
    <property type="protein sequence ID" value="RZS85771.1"/>
    <property type="molecule type" value="Genomic_DNA"/>
</dbReference>
<dbReference type="RefSeq" id="WP_130356931.1">
    <property type="nucleotide sequence ID" value="NZ_SGXC01000001.1"/>
</dbReference>
<dbReference type="Proteomes" id="UP000292445">
    <property type="component" value="Unassembled WGS sequence"/>
</dbReference>
<gene>
    <name evidence="4" type="ORF">EV675_1801</name>
</gene>
<evidence type="ECO:0000313" key="5">
    <source>
        <dbReference type="Proteomes" id="UP000292445"/>
    </source>
</evidence>
<accession>A0A4Q7NKY4</accession>
<keyword evidence="5" id="KW-1185">Reference proteome</keyword>
<protein>
    <recommendedName>
        <fullName evidence="2">UPF0102 protein EV675_1801</fullName>
    </recommendedName>
</protein>
<evidence type="ECO:0000256" key="3">
    <source>
        <dbReference type="SAM" id="MobiDB-lite"/>
    </source>
</evidence>
<dbReference type="PANTHER" id="PTHR34039:SF1">
    <property type="entry name" value="UPF0102 PROTEIN YRAN"/>
    <property type="match status" value="1"/>
</dbReference>
<evidence type="ECO:0000256" key="2">
    <source>
        <dbReference type="HAMAP-Rule" id="MF_00048"/>
    </source>
</evidence>
<evidence type="ECO:0000256" key="1">
    <source>
        <dbReference type="ARBA" id="ARBA00006738"/>
    </source>
</evidence>
<keyword evidence="4" id="KW-0255">Endonuclease</keyword>
<dbReference type="Pfam" id="PF02021">
    <property type="entry name" value="UPF0102"/>
    <property type="match status" value="1"/>
</dbReference>
<dbReference type="PANTHER" id="PTHR34039">
    <property type="entry name" value="UPF0102 PROTEIN YRAN"/>
    <property type="match status" value="1"/>
</dbReference>
<comment type="caution">
    <text evidence="4">The sequence shown here is derived from an EMBL/GenBank/DDBJ whole genome shotgun (WGS) entry which is preliminary data.</text>
</comment>
<dbReference type="Gene3D" id="3.40.1350.10">
    <property type="match status" value="1"/>
</dbReference>
<feature type="compositionally biased region" description="Basic residues" evidence="3">
    <location>
        <begin position="19"/>
        <end position="31"/>
    </location>
</feature>
<proteinExistence type="inferred from homology"/>
<dbReference type="HAMAP" id="MF_00048">
    <property type="entry name" value="UPF0102"/>
    <property type="match status" value="1"/>
</dbReference>
<dbReference type="OrthoDB" id="9794876at2"/>
<keyword evidence="4" id="KW-0540">Nuclease</keyword>
<dbReference type="NCBIfam" id="TIGR00252">
    <property type="entry name" value="YraN family protein"/>
    <property type="match status" value="1"/>
</dbReference>
<dbReference type="NCBIfam" id="NF009150">
    <property type="entry name" value="PRK12497.1-3"/>
    <property type="match status" value="1"/>
</dbReference>
<dbReference type="InterPro" id="IPR011335">
    <property type="entry name" value="Restrct_endonuc-II-like"/>
</dbReference>
<dbReference type="GO" id="GO:0003676">
    <property type="term" value="F:nucleic acid binding"/>
    <property type="evidence" value="ECO:0007669"/>
    <property type="project" value="InterPro"/>
</dbReference>
<dbReference type="SUPFAM" id="SSF52980">
    <property type="entry name" value="Restriction endonuclease-like"/>
    <property type="match status" value="1"/>
</dbReference>
<dbReference type="InterPro" id="IPR011856">
    <property type="entry name" value="tRNA_endonuc-like_dom_sf"/>
</dbReference>
<organism evidence="4 5">
    <name type="scientific">Pigmentiphaga kullae</name>
    <dbReference type="NCBI Taxonomy" id="151784"/>
    <lineage>
        <taxon>Bacteria</taxon>
        <taxon>Pseudomonadati</taxon>
        <taxon>Pseudomonadota</taxon>
        <taxon>Betaproteobacteria</taxon>
        <taxon>Burkholderiales</taxon>
        <taxon>Alcaligenaceae</taxon>
        <taxon>Pigmentiphaga</taxon>
    </lineage>
</organism>
<sequence length="165" mass="18090">MTAADTQADVQAYALAHAAQRRAARRRPRPDRRRETAPPPRRSPAQQAGDRAESEALAHLRAAGLVLVARNVACRAGEIDLVMREGAVLVFVEVRARARGRYGGAAASVGPAKRLRLARTAAYFLRTCWKGPLPACRFDVLAFEADAPPRWIRHAFSLEALPGFR</sequence>